<dbReference type="Proteomes" id="UP001165121">
    <property type="component" value="Unassembled WGS sequence"/>
</dbReference>
<dbReference type="GO" id="GO:0003676">
    <property type="term" value="F:nucleic acid binding"/>
    <property type="evidence" value="ECO:0007669"/>
    <property type="project" value="InterPro"/>
</dbReference>
<dbReference type="AlphaFoldDB" id="A0A9W6XWA4"/>
<evidence type="ECO:0000313" key="4">
    <source>
        <dbReference type="Proteomes" id="UP001165121"/>
    </source>
</evidence>
<dbReference type="InterPro" id="IPR001584">
    <property type="entry name" value="Integrase_cat-core"/>
</dbReference>
<dbReference type="InterPro" id="IPR012337">
    <property type="entry name" value="RNaseH-like_sf"/>
</dbReference>
<name>A0A9W6XWA4_9STRA</name>
<reference evidence="3" key="1">
    <citation type="submission" date="2023-04" db="EMBL/GenBank/DDBJ databases">
        <title>Phytophthora fragariaefolia NBRC 109709.</title>
        <authorList>
            <person name="Ichikawa N."/>
            <person name="Sato H."/>
            <person name="Tonouchi N."/>
        </authorList>
    </citation>
    <scope>NUCLEOTIDE SEQUENCE</scope>
    <source>
        <strain evidence="3">NBRC 109709</strain>
    </source>
</reference>
<accession>A0A9W6XWA4</accession>
<sequence length="168" mass="18825">MRFWKETTKASDERISASGDTSTGRASSRAFSAMSENVIAMNHIPLLPESYKGNTELLVWVDLFAGFVIAKANASRCVQTVAEAYEEAVFIRFGASEAIRHDREPDFMAHFCKAFKKLMGQRQRATLAYRPLANGTAERMVQTVTRAVKMHIADVDQRYGDEKVSRSP</sequence>
<feature type="domain" description="Integrase catalytic" evidence="2">
    <location>
        <begin position="31"/>
        <end position="168"/>
    </location>
</feature>
<dbReference type="SUPFAM" id="SSF53098">
    <property type="entry name" value="Ribonuclease H-like"/>
    <property type="match status" value="1"/>
</dbReference>
<evidence type="ECO:0000259" key="2">
    <source>
        <dbReference type="PROSITE" id="PS50994"/>
    </source>
</evidence>
<dbReference type="InterPro" id="IPR050951">
    <property type="entry name" value="Retrovirus_Pol_polyprotein"/>
</dbReference>
<evidence type="ECO:0000313" key="3">
    <source>
        <dbReference type="EMBL" id="GMF47077.1"/>
    </source>
</evidence>
<dbReference type="PROSITE" id="PS50994">
    <property type="entry name" value="INTEGRASE"/>
    <property type="match status" value="1"/>
</dbReference>
<dbReference type="GO" id="GO:0015074">
    <property type="term" value="P:DNA integration"/>
    <property type="evidence" value="ECO:0007669"/>
    <property type="project" value="InterPro"/>
</dbReference>
<dbReference type="Gene3D" id="3.30.420.10">
    <property type="entry name" value="Ribonuclease H-like superfamily/Ribonuclease H"/>
    <property type="match status" value="1"/>
</dbReference>
<feature type="region of interest" description="Disordered" evidence="1">
    <location>
        <begin position="1"/>
        <end position="26"/>
    </location>
</feature>
<keyword evidence="4" id="KW-1185">Reference proteome</keyword>
<dbReference type="EMBL" id="BSXT01002077">
    <property type="protein sequence ID" value="GMF47077.1"/>
    <property type="molecule type" value="Genomic_DNA"/>
</dbReference>
<dbReference type="InterPro" id="IPR036397">
    <property type="entry name" value="RNaseH_sf"/>
</dbReference>
<gene>
    <name evidence="3" type="ORF">Pfra01_001761200</name>
</gene>
<feature type="compositionally biased region" description="Basic and acidic residues" evidence="1">
    <location>
        <begin position="1"/>
        <end position="15"/>
    </location>
</feature>
<proteinExistence type="predicted"/>
<dbReference type="OrthoDB" id="10602334at2759"/>
<organism evidence="3 4">
    <name type="scientific">Phytophthora fragariaefolia</name>
    <dbReference type="NCBI Taxonomy" id="1490495"/>
    <lineage>
        <taxon>Eukaryota</taxon>
        <taxon>Sar</taxon>
        <taxon>Stramenopiles</taxon>
        <taxon>Oomycota</taxon>
        <taxon>Peronosporomycetes</taxon>
        <taxon>Peronosporales</taxon>
        <taxon>Peronosporaceae</taxon>
        <taxon>Phytophthora</taxon>
    </lineage>
</organism>
<dbReference type="PANTHER" id="PTHR37984">
    <property type="entry name" value="PROTEIN CBG26694"/>
    <property type="match status" value="1"/>
</dbReference>
<comment type="caution">
    <text evidence="3">The sequence shown here is derived from an EMBL/GenBank/DDBJ whole genome shotgun (WGS) entry which is preliminary data.</text>
</comment>
<protein>
    <submittedName>
        <fullName evidence="3">Unnamed protein product</fullName>
    </submittedName>
</protein>
<evidence type="ECO:0000256" key="1">
    <source>
        <dbReference type="SAM" id="MobiDB-lite"/>
    </source>
</evidence>
<dbReference type="PANTHER" id="PTHR37984:SF5">
    <property type="entry name" value="PROTEIN NYNRIN-LIKE"/>
    <property type="match status" value="1"/>
</dbReference>